<dbReference type="Proteomes" id="UP000252914">
    <property type="component" value="Unassembled WGS sequence"/>
</dbReference>
<dbReference type="GO" id="GO:0005829">
    <property type="term" value="C:cytosol"/>
    <property type="evidence" value="ECO:0007669"/>
    <property type="project" value="TreeGrafter"/>
</dbReference>
<evidence type="ECO:0000259" key="2">
    <source>
        <dbReference type="Pfam" id="PF01243"/>
    </source>
</evidence>
<keyword evidence="4" id="KW-1185">Reference proteome</keyword>
<reference evidence="3 4" key="1">
    <citation type="submission" date="2018-06" db="EMBL/GenBank/DDBJ databases">
        <title>Streptomyces reniochalinae sp. nov. and Streptomyces diacarnus sp. nov. from marine sponges.</title>
        <authorList>
            <person name="Li L."/>
        </authorList>
    </citation>
    <scope>NUCLEOTIDE SEQUENCE [LARGE SCALE GENOMIC DNA]</scope>
    <source>
        <strain evidence="3 4">LHW51701</strain>
    </source>
</reference>
<dbReference type="EMBL" id="QOIN01000053">
    <property type="protein sequence ID" value="RCG17822.1"/>
    <property type="molecule type" value="Genomic_DNA"/>
</dbReference>
<keyword evidence="1" id="KW-0560">Oxidoreductase</keyword>
<evidence type="ECO:0000313" key="3">
    <source>
        <dbReference type="EMBL" id="RCG17822.1"/>
    </source>
</evidence>
<dbReference type="Gene3D" id="2.30.110.10">
    <property type="entry name" value="Electron Transport, Fmn-binding Protein, Chain A"/>
    <property type="match status" value="1"/>
</dbReference>
<dbReference type="Pfam" id="PF01243">
    <property type="entry name" value="PNPOx_N"/>
    <property type="match status" value="1"/>
</dbReference>
<dbReference type="PANTHER" id="PTHR35176">
    <property type="entry name" value="HEME OXYGENASE HI_0854-RELATED"/>
    <property type="match status" value="1"/>
</dbReference>
<accession>A0A367EJF1</accession>
<proteinExistence type="predicted"/>
<organism evidence="3 4">
    <name type="scientific">Streptomyces diacarni</name>
    <dbReference type="NCBI Taxonomy" id="2800381"/>
    <lineage>
        <taxon>Bacteria</taxon>
        <taxon>Bacillati</taxon>
        <taxon>Actinomycetota</taxon>
        <taxon>Actinomycetes</taxon>
        <taxon>Kitasatosporales</taxon>
        <taxon>Streptomycetaceae</taxon>
        <taxon>Streptomyces</taxon>
    </lineage>
</organism>
<dbReference type="InterPro" id="IPR011576">
    <property type="entry name" value="Pyridox_Oxase_N"/>
</dbReference>
<dbReference type="RefSeq" id="WP_114024541.1">
    <property type="nucleotide sequence ID" value="NZ_QOIN01000053.1"/>
</dbReference>
<comment type="caution">
    <text evidence="3">The sequence shown here is derived from an EMBL/GenBank/DDBJ whole genome shotgun (WGS) entry which is preliminary data.</text>
</comment>
<dbReference type="PANTHER" id="PTHR35176:SF2">
    <property type="entry name" value="F420H(2)-DEPENDENT REDUCTASE RV1155"/>
    <property type="match status" value="1"/>
</dbReference>
<dbReference type="InterPro" id="IPR052019">
    <property type="entry name" value="F420H2_bilvrd_red/Heme_oxyg"/>
</dbReference>
<protein>
    <submittedName>
        <fullName evidence="3">TIGR03668 family PPOX class F420-dependent oxidoreductase</fullName>
    </submittedName>
</protein>
<dbReference type="InterPro" id="IPR019967">
    <property type="entry name" value="F420-dep_enz_PPOX_Rv0121"/>
</dbReference>
<dbReference type="GO" id="GO:0016627">
    <property type="term" value="F:oxidoreductase activity, acting on the CH-CH group of donors"/>
    <property type="evidence" value="ECO:0007669"/>
    <property type="project" value="TreeGrafter"/>
</dbReference>
<dbReference type="AlphaFoldDB" id="A0A367EJF1"/>
<evidence type="ECO:0000313" key="4">
    <source>
        <dbReference type="Proteomes" id="UP000252914"/>
    </source>
</evidence>
<dbReference type="InterPro" id="IPR012349">
    <property type="entry name" value="Split_barrel_FMN-bd"/>
</dbReference>
<gene>
    <name evidence="3" type="ORF">DTL70_26515</name>
</gene>
<sequence>MRLGEAEARRRLSVARVLRLATADPEGVPHLVPATFAVAGDTLVTAVDHKPKRHRDLRRLRNIERNPAVCALVDEYDEDWTRLWWVRADGVARLVEGDEGVALTDRLVAKYPQYARRRPEGPLVALTLTRLTGWAYGGGRPPVR</sequence>
<dbReference type="GO" id="GO:0070967">
    <property type="term" value="F:coenzyme F420 binding"/>
    <property type="evidence" value="ECO:0007669"/>
    <property type="project" value="TreeGrafter"/>
</dbReference>
<feature type="domain" description="Pyridoxamine 5'-phosphate oxidase N-terminal" evidence="2">
    <location>
        <begin position="6"/>
        <end position="129"/>
    </location>
</feature>
<name>A0A367EJF1_9ACTN</name>
<dbReference type="NCBIfam" id="TIGR03668">
    <property type="entry name" value="Rv0121_F420"/>
    <property type="match status" value="1"/>
</dbReference>
<dbReference type="SUPFAM" id="SSF50475">
    <property type="entry name" value="FMN-binding split barrel"/>
    <property type="match status" value="1"/>
</dbReference>
<evidence type="ECO:0000256" key="1">
    <source>
        <dbReference type="ARBA" id="ARBA00023002"/>
    </source>
</evidence>